<evidence type="ECO:0000256" key="19">
    <source>
        <dbReference type="PIRSR" id="PIRSR606309-3"/>
    </source>
</evidence>
<evidence type="ECO:0000256" key="6">
    <source>
        <dbReference type="ARBA" id="ARBA00022705"/>
    </source>
</evidence>
<evidence type="ECO:0000313" key="23">
    <source>
        <dbReference type="Proteomes" id="UP000594001"/>
    </source>
</evidence>
<reference evidence="22 23" key="1">
    <citation type="submission" date="2020-06" db="EMBL/GenBank/DDBJ databases">
        <title>The endosymbiont of the kinetoplastid Bodo saltans is a Paracaedibacter-like alpha-proteobacterium possessing a putative toxin-antitoxin system.</title>
        <authorList>
            <person name="Midha S."/>
            <person name="Rigden D.J."/>
            <person name="Siozios S."/>
            <person name="Hurst G.D.D."/>
            <person name="Jackson A.P."/>
        </authorList>
    </citation>
    <scope>NUCLEOTIDE SEQUENCE [LARGE SCALE GENOMIC DNA]</scope>
    <source>
        <strain evidence="22">Lake Konstanz</strain>
    </source>
</reference>
<gene>
    <name evidence="20 22" type="primary">dnaQ</name>
    <name evidence="22" type="ORF">CPBP_00776</name>
</gene>
<evidence type="ECO:0000256" key="20">
    <source>
        <dbReference type="RuleBase" id="RU364087"/>
    </source>
</evidence>
<dbReference type="NCBIfam" id="TIGR01406">
    <property type="entry name" value="dnaQ_proteo"/>
    <property type="match status" value="1"/>
</dbReference>
<proteinExistence type="predicted"/>
<dbReference type="FunFam" id="3.30.420.10:FF:000012">
    <property type="entry name" value="DNA polymerase III subunit epsilon"/>
    <property type="match status" value="1"/>
</dbReference>
<keyword evidence="11 19" id="KW-0460">Magnesium</keyword>
<dbReference type="SUPFAM" id="SSF53098">
    <property type="entry name" value="Ribonuclease H-like"/>
    <property type="match status" value="1"/>
</dbReference>
<comment type="catalytic activity">
    <reaction evidence="16 20">
        <text>DNA(n) + a 2'-deoxyribonucleoside 5'-triphosphate = DNA(n+1) + diphosphate</text>
        <dbReference type="Rhea" id="RHEA:22508"/>
        <dbReference type="Rhea" id="RHEA-COMP:17339"/>
        <dbReference type="Rhea" id="RHEA-COMP:17340"/>
        <dbReference type="ChEBI" id="CHEBI:33019"/>
        <dbReference type="ChEBI" id="CHEBI:61560"/>
        <dbReference type="ChEBI" id="CHEBI:173112"/>
        <dbReference type="EC" id="2.7.7.7"/>
    </reaction>
</comment>
<comment type="cofactor">
    <cofactor evidence="19">
        <name>Mg(2+)</name>
        <dbReference type="ChEBI" id="CHEBI:18420"/>
    </cofactor>
    <cofactor evidence="19">
        <name>Mn(2+)</name>
        <dbReference type="ChEBI" id="CHEBI:29035"/>
    </cofactor>
    <text evidence="19">Binds 2 divalent metal cations. Magnesium or manganese.</text>
</comment>
<dbReference type="PANTHER" id="PTHR30231">
    <property type="entry name" value="DNA POLYMERASE III SUBUNIT EPSILON"/>
    <property type="match status" value="1"/>
</dbReference>
<dbReference type="GO" id="GO:0045004">
    <property type="term" value="P:DNA replication proofreading"/>
    <property type="evidence" value="ECO:0007669"/>
    <property type="project" value="TreeGrafter"/>
</dbReference>
<evidence type="ECO:0000256" key="12">
    <source>
        <dbReference type="ARBA" id="ARBA00022932"/>
    </source>
</evidence>
<evidence type="ECO:0000259" key="21">
    <source>
        <dbReference type="SMART" id="SM00479"/>
    </source>
</evidence>
<feature type="binding site" evidence="18">
    <location>
        <position position="8"/>
    </location>
    <ligand>
        <name>substrate</name>
    </ligand>
</feature>
<name>A0A7L9RTZ8_9PROT</name>
<evidence type="ECO:0000256" key="3">
    <source>
        <dbReference type="ARBA" id="ARBA00020352"/>
    </source>
</evidence>
<evidence type="ECO:0000256" key="16">
    <source>
        <dbReference type="ARBA" id="ARBA00049244"/>
    </source>
</evidence>
<evidence type="ECO:0000256" key="17">
    <source>
        <dbReference type="PIRSR" id="PIRSR606309-1"/>
    </source>
</evidence>
<dbReference type="InterPro" id="IPR036397">
    <property type="entry name" value="RNaseH_sf"/>
</dbReference>
<evidence type="ECO:0000256" key="1">
    <source>
        <dbReference type="ARBA" id="ARBA00001936"/>
    </source>
</evidence>
<evidence type="ECO:0000256" key="2">
    <source>
        <dbReference type="ARBA" id="ARBA00012417"/>
    </source>
</evidence>
<feature type="binding site" evidence="18">
    <location>
        <position position="157"/>
    </location>
    <ligand>
        <name>substrate</name>
    </ligand>
</feature>
<dbReference type="InterPro" id="IPR006309">
    <property type="entry name" value="DnaQ_proteo"/>
</dbReference>
<comment type="function">
    <text evidence="14 20">DNA polymerase III is a complex, multichain enzyme responsible for most of the replicative synthesis in bacteria. The epsilon subunit contain the editing function and is a proofreading 3'-5' exonuclease.</text>
</comment>
<dbReference type="Pfam" id="PF00929">
    <property type="entry name" value="RNase_T"/>
    <property type="match status" value="1"/>
</dbReference>
<keyword evidence="4 20" id="KW-0808">Transferase</keyword>
<dbReference type="KEGG" id="pbal:CPBP_00776"/>
<evidence type="ECO:0000256" key="4">
    <source>
        <dbReference type="ARBA" id="ARBA00022679"/>
    </source>
</evidence>
<evidence type="ECO:0000256" key="11">
    <source>
        <dbReference type="ARBA" id="ARBA00022842"/>
    </source>
</evidence>
<feature type="binding site" evidence="18">
    <location>
        <position position="58"/>
    </location>
    <ligand>
        <name>substrate</name>
    </ligand>
</feature>
<dbReference type="EMBL" id="CP054719">
    <property type="protein sequence ID" value="QOL19999.1"/>
    <property type="molecule type" value="Genomic_DNA"/>
</dbReference>
<evidence type="ECO:0000256" key="10">
    <source>
        <dbReference type="ARBA" id="ARBA00022839"/>
    </source>
</evidence>
<dbReference type="AlphaFoldDB" id="A0A7L9RTZ8"/>
<dbReference type="InterPro" id="IPR013520">
    <property type="entry name" value="Ribonucl_H"/>
</dbReference>
<dbReference type="EC" id="2.7.7.7" evidence="2 20"/>
<dbReference type="InterPro" id="IPR012337">
    <property type="entry name" value="RNaseH-like_sf"/>
</dbReference>
<dbReference type="InterPro" id="IPR006054">
    <property type="entry name" value="DnaQ"/>
</dbReference>
<protein>
    <recommendedName>
        <fullName evidence="3 20">DNA polymerase III subunit epsilon</fullName>
        <ecNumber evidence="2 20">2.7.7.7</ecNumber>
    </recommendedName>
</protein>
<dbReference type="GO" id="GO:0003677">
    <property type="term" value="F:DNA binding"/>
    <property type="evidence" value="ECO:0007669"/>
    <property type="project" value="InterPro"/>
</dbReference>
<feature type="binding site" evidence="19">
    <location>
        <position position="157"/>
    </location>
    <ligand>
        <name>a divalent metal cation</name>
        <dbReference type="ChEBI" id="CHEBI:60240"/>
        <label>1</label>
        <note>catalytic</note>
    </ligand>
</feature>
<keyword evidence="12 20" id="KW-0239">DNA-directed DNA polymerase</keyword>
<dbReference type="Proteomes" id="UP000594001">
    <property type="component" value="Chromosome"/>
</dbReference>
<feature type="active site" description="Proton acceptor" evidence="17">
    <location>
        <position position="152"/>
    </location>
</feature>
<accession>A0A7L9RTZ8</accession>
<comment type="subunit">
    <text evidence="15 20">DNA polymerase III contains a core (composed of alpha, epsilon and theta chains) that associates with a tau subunit. This core dimerizes to form the POLIII' complex. PolIII' associates with the gamma complex (composed of gamma, delta, delta', psi and chi chains) and with the beta chain to form the complete DNA polymerase III complex.</text>
</comment>
<keyword evidence="9 20" id="KW-0378">Hydrolase</keyword>
<keyword evidence="23" id="KW-1185">Reference proteome</keyword>
<dbReference type="GO" id="GO:0003887">
    <property type="term" value="F:DNA-directed DNA polymerase activity"/>
    <property type="evidence" value="ECO:0007669"/>
    <property type="project" value="UniProtKB-KW"/>
</dbReference>
<sequence>MTRKIILDTETTGLDPNAGHRIVEIGCVELINMIPTGAVFHQYINPERAMPQEAFAIHGLSSDFLSGHPTFQHIALDFLNFIADDAEIVIHNASFDMKFLDWEIEKAGHPKIDRSRVVDTLVIARKQNPGGRNSLDALCKRYGINNSHREYHGALLDSQLLADVYLYLMGGRQPALTLDEQEIQQTIETLLDHASPVDFEHRSFLPSDEEIQSHLNLIEKIKNSKWLTYS</sequence>
<keyword evidence="6 20" id="KW-0235">DNA replication</keyword>
<feature type="binding site" evidence="18">
    <location>
        <position position="10"/>
    </location>
    <ligand>
        <name>substrate</name>
    </ligand>
</feature>
<dbReference type="CDD" id="cd06131">
    <property type="entry name" value="DNA_pol_III_epsilon_Ecoli_like"/>
    <property type="match status" value="1"/>
</dbReference>
<evidence type="ECO:0000256" key="9">
    <source>
        <dbReference type="ARBA" id="ARBA00022801"/>
    </source>
</evidence>
<dbReference type="SMART" id="SM00479">
    <property type="entry name" value="EXOIII"/>
    <property type="match status" value="1"/>
</dbReference>
<feature type="binding site" evidence="19">
    <location>
        <position position="10"/>
    </location>
    <ligand>
        <name>a divalent metal cation</name>
        <dbReference type="ChEBI" id="CHEBI:60240"/>
        <label>1</label>
        <note>catalytic</note>
    </ligand>
</feature>
<dbReference type="GO" id="GO:0008408">
    <property type="term" value="F:3'-5' exonuclease activity"/>
    <property type="evidence" value="ECO:0007669"/>
    <property type="project" value="TreeGrafter"/>
</dbReference>
<dbReference type="NCBIfam" id="TIGR00573">
    <property type="entry name" value="dnaq"/>
    <property type="match status" value="1"/>
</dbReference>
<keyword evidence="5 20" id="KW-0548">Nucleotidyltransferase</keyword>
<evidence type="ECO:0000256" key="7">
    <source>
        <dbReference type="ARBA" id="ARBA00022722"/>
    </source>
</evidence>
<evidence type="ECO:0000256" key="14">
    <source>
        <dbReference type="ARBA" id="ARBA00025483"/>
    </source>
</evidence>
<evidence type="ECO:0000256" key="5">
    <source>
        <dbReference type="ARBA" id="ARBA00022695"/>
    </source>
</evidence>
<keyword evidence="7 20" id="KW-0540">Nuclease</keyword>
<dbReference type="GO" id="GO:0005829">
    <property type="term" value="C:cytosol"/>
    <property type="evidence" value="ECO:0007669"/>
    <property type="project" value="TreeGrafter"/>
</dbReference>
<evidence type="ECO:0000313" key="22">
    <source>
        <dbReference type="EMBL" id="QOL19999.1"/>
    </source>
</evidence>
<dbReference type="PANTHER" id="PTHR30231:SF41">
    <property type="entry name" value="DNA POLYMERASE III SUBUNIT EPSILON"/>
    <property type="match status" value="1"/>
</dbReference>
<dbReference type="NCBIfam" id="NF004316">
    <property type="entry name" value="PRK05711.1"/>
    <property type="match status" value="1"/>
</dbReference>
<keyword evidence="10 20" id="KW-0269">Exonuclease</keyword>
<feature type="binding site" evidence="19">
    <location>
        <position position="8"/>
    </location>
    <ligand>
        <name>a divalent metal cation</name>
        <dbReference type="ChEBI" id="CHEBI:60240"/>
        <label>1</label>
        <note>catalytic</note>
    </ligand>
</feature>
<evidence type="ECO:0000256" key="8">
    <source>
        <dbReference type="ARBA" id="ARBA00022723"/>
    </source>
</evidence>
<comment type="cofactor">
    <cofactor evidence="1 20">
        <name>Mn(2+)</name>
        <dbReference type="ChEBI" id="CHEBI:29035"/>
    </cofactor>
</comment>
<organism evidence="22 23">
    <name type="scientific">Candidatus Bodocaedibacter vickermanii</name>
    <dbReference type="NCBI Taxonomy" id="2741701"/>
    <lineage>
        <taxon>Bacteria</taxon>
        <taxon>Pseudomonadati</taxon>
        <taxon>Pseudomonadota</taxon>
        <taxon>Alphaproteobacteria</taxon>
        <taxon>Holosporales</taxon>
        <taxon>Candidatus Paracaedibacteraceae</taxon>
        <taxon>Candidatus Bodocaedibacter</taxon>
    </lineage>
</organism>
<keyword evidence="8 19" id="KW-0479">Metal-binding</keyword>
<dbReference type="GO" id="GO:0046872">
    <property type="term" value="F:metal ion binding"/>
    <property type="evidence" value="ECO:0007669"/>
    <property type="project" value="UniProtKB-KW"/>
</dbReference>
<keyword evidence="13 19" id="KW-0464">Manganese</keyword>
<dbReference type="RefSeq" id="WP_350331554.1">
    <property type="nucleotide sequence ID" value="NZ_CP054719.1"/>
</dbReference>
<feature type="binding site" evidence="18">
    <location>
        <position position="53"/>
    </location>
    <ligand>
        <name>substrate</name>
    </ligand>
</feature>
<evidence type="ECO:0000256" key="15">
    <source>
        <dbReference type="ARBA" id="ARBA00026073"/>
    </source>
</evidence>
<feature type="domain" description="Exonuclease" evidence="21">
    <location>
        <begin position="3"/>
        <end position="174"/>
    </location>
</feature>
<evidence type="ECO:0000256" key="13">
    <source>
        <dbReference type="ARBA" id="ARBA00023211"/>
    </source>
</evidence>
<evidence type="ECO:0000256" key="18">
    <source>
        <dbReference type="PIRSR" id="PIRSR606309-2"/>
    </source>
</evidence>
<dbReference type="Gene3D" id="3.30.420.10">
    <property type="entry name" value="Ribonuclease H-like superfamily/Ribonuclease H"/>
    <property type="match status" value="1"/>
</dbReference>